<dbReference type="RefSeq" id="WP_125728649.1">
    <property type="nucleotide sequence ID" value="NZ_QHKI01000116.1"/>
</dbReference>
<accession>A0A428XYE5</accession>
<dbReference type="EMBL" id="QHKI01000116">
    <property type="protein sequence ID" value="RSM60378.1"/>
    <property type="molecule type" value="Genomic_DNA"/>
</dbReference>
<feature type="domain" description="RAMA" evidence="1">
    <location>
        <begin position="158"/>
        <end position="258"/>
    </location>
</feature>
<protein>
    <recommendedName>
        <fullName evidence="1">RAMA domain-containing protein</fullName>
    </recommendedName>
</protein>
<feature type="non-terminal residue" evidence="2">
    <location>
        <position position="1"/>
    </location>
</feature>
<dbReference type="AlphaFoldDB" id="A0A428XYE5"/>
<evidence type="ECO:0000313" key="2">
    <source>
        <dbReference type="EMBL" id="RSM60378.1"/>
    </source>
</evidence>
<comment type="caution">
    <text evidence="2">The sequence shown here is derived from an EMBL/GenBank/DDBJ whole genome shotgun (WGS) entry which is preliminary data.</text>
</comment>
<gene>
    <name evidence="2" type="ORF">DMH04_54075</name>
</gene>
<dbReference type="OrthoDB" id="9798761at2"/>
<evidence type="ECO:0000259" key="1">
    <source>
        <dbReference type="Pfam" id="PF18755"/>
    </source>
</evidence>
<evidence type="ECO:0000313" key="3">
    <source>
        <dbReference type="Proteomes" id="UP000287547"/>
    </source>
</evidence>
<sequence>WFEASPRRAAPKGHKTFISCTAPHPARSPTYIDLTFRARGALKTQAKFHSTRNRLGALLLLSKSDNASYQADTYTDKVNYYYKQNLLAASLNEISYRKNPGFSKFRKRSPAVGKLFHPYVGDFTAKAVDERQKLYQALCEIIWDPTRLGFDVPKVHRPEQRVARRTRARYDVKVGDLVATGTIKPNEQLHGEYKGQQYSAVVQRDGRIRIDSGELFNAPSAAAMFLIDRQACNGWEFWKIRRGTRKMTLKSIRDEALRTGRLEQEGLQLV</sequence>
<organism evidence="2 3">
    <name type="scientific">Kibdelosporangium aridum</name>
    <dbReference type="NCBI Taxonomy" id="2030"/>
    <lineage>
        <taxon>Bacteria</taxon>
        <taxon>Bacillati</taxon>
        <taxon>Actinomycetota</taxon>
        <taxon>Actinomycetes</taxon>
        <taxon>Pseudonocardiales</taxon>
        <taxon>Pseudonocardiaceae</taxon>
        <taxon>Kibdelosporangium</taxon>
    </lineage>
</organism>
<dbReference type="Pfam" id="PF18755">
    <property type="entry name" value="RAMA"/>
    <property type="match status" value="1"/>
</dbReference>
<proteinExistence type="predicted"/>
<reference evidence="2 3" key="1">
    <citation type="submission" date="2018-05" db="EMBL/GenBank/DDBJ databases">
        <title>Evolution of GPA BGCs.</title>
        <authorList>
            <person name="Waglechner N."/>
            <person name="Wright G.D."/>
        </authorList>
    </citation>
    <scope>NUCLEOTIDE SEQUENCE [LARGE SCALE GENOMIC DNA]</scope>
    <source>
        <strain evidence="2 3">A82846</strain>
    </source>
</reference>
<name>A0A428XYE5_KIBAR</name>
<dbReference type="InterPro" id="IPR040843">
    <property type="entry name" value="RAMA"/>
</dbReference>
<dbReference type="Proteomes" id="UP000287547">
    <property type="component" value="Unassembled WGS sequence"/>
</dbReference>